<dbReference type="SUPFAM" id="SSF46785">
    <property type="entry name" value="Winged helix' DNA-binding domain"/>
    <property type="match status" value="1"/>
</dbReference>
<proteinExistence type="predicted"/>
<evidence type="ECO:0000256" key="2">
    <source>
        <dbReference type="ARBA" id="ARBA00023125"/>
    </source>
</evidence>
<evidence type="ECO:0000313" key="8">
    <source>
        <dbReference type="Proteomes" id="UP001501444"/>
    </source>
</evidence>
<evidence type="ECO:0000259" key="5">
    <source>
        <dbReference type="PROSITE" id="PS51077"/>
    </source>
</evidence>
<gene>
    <name evidence="7" type="ORF">GCM10010170_037880</name>
</gene>
<feature type="domain" description="IclR-ED" evidence="6">
    <location>
        <begin position="58"/>
        <end position="240"/>
    </location>
</feature>
<evidence type="ECO:0000256" key="3">
    <source>
        <dbReference type="ARBA" id="ARBA00023163"/>
    </source>
</evidence>
<dbReference type="PANTHER" id="PTHR30136:SF24">
    <property type="entry name" value="HTH-TYPE TRANSCRIPTIONAL REPRESSOR ALLR"/>
    <property type="match status" value="1"/>
</dbReference>
<evidence type="ECO:0000259" key="6">
    <source>
        <dbReference type="PROSITE" id="PS51078"/>
    </source>
</evidence>
<dbReference type="Gene3D" id="3.30.450.40">
    <property type="match status" value="1"/>
</dbReference>
<keyword evidence="3" id="KW-0804">Transcription</keyword>
<dbReference type="InterPro" id="IPR036390">
    <property type="entry name" value="WH_DNA-bd_sf"/>
</dbReference>
<accession>A0ABP5TEX4</accession>
<dbReference type="Pfam" id="PF01614">
    <property type="entry name" value="IclR_C"/>
    <property type="match status" value="1"/>
</dbReference>
<comment type="caution">
    <text evidence="7">The sequence shown here is derived from an EMBL/GenBank/DDBJ whole genome shotgun (WGS) entry which is preliminary data.</text>
</comment>
<dbReference type="InterPro" id="IPR029016">
    <property type="entry name" value="GAF-like_dom_sf"/>
</dbReference>
<dbReference type="Proteomes" id="UP001501444">
    <property type="component" value="Unassembled WGS sequence"/>
</dbReference>
<evidence type="ECO:0000313" key="7">
    <source>
        <dbReference type="EMBL" id="GAA2348939.1"/>
    </source>
</evidence>
<evidence type="ECO:0000256" key="4">
    <source>
        <dbReference type="SAM" id="MobiDB-lite"/>
    </source>
</evidence>
<dbReference type="EMBL" id="BAAARV010000027">
    <property type="protein sequence ID" value="GAA2348939.1"/>
    <property type="molecule type" value="Genomic_DNA"/>
</dbReference>
<dbReference type="InterPro" id="IPR005471">
    <property type="entry name" value="Tscrpt_reg_IclR_N"/>
</dbReference>
<keyword evidence="1" id="KW-0805">Transcription regulation</keyword>
<dbReference type="SMART" id="SM00346">
    <property type="entry name" value="HTH_ICLR"/>
    <property type="match status" value="1"/>
</dbReference>
<name>A0ABP5TEX4_9ACTN</name>
<evidence type="ECO:0000256" key="1">
    <source>
        <dbReference type="ARBA" id="ARBA00023015"/>
    </source>
</evidence>
<organism evidence="7 8">
    <name type="scientific">Dactylosporangium salmoneum</name>
    <dbReference type="NCBI Taxonomy" id="53361"/>
    <lineage>
        <taxon>Bacteria</taxon>
        <taxon>Bacillati</taxon>
        <taxon>Actinomycetota</taxon>
        <taxon>Actinomycetes</taxon>
        <taxon>Micromonosporales</taxon>
        <taxon>Micromonosporaceae</taxon>
        <taxon>Dactylosporangium</taxon>
    </lineage>
</organism>
<protein>
    <submittedName>
        <fullName evidence="7">IclR family transcriptional regulator</fullName>
    </submittedName>
</protein>
<dbReference type="InterPro" id="IPR050707">
    <property type="entry name" value="HTH_MetabolicPath_Reg"/>
</dbReference>
<dbReference type="Pfam" id="PF09339">
    <property type="entry name" value="HTH_IclR"/>
    <property type="match status" value="1"/>
</dbReference>
<feature type="region of interest" description="Disordered" evidence="4">
    <location>
        <begin position="238"/>
        <end position="260"/>
    </location>
</feature>
<dbReference type="InterPro" id="IPR036388">
    <property type="entry name" value="WH-like_DNA-bd_sf"/>
</dbReference>
<dbReference type="PANTHER" id="PTHR30136">
    <property type="entry name" value="HELIX-TURN-HELIX TRANSCRIPTIONAL REGULATOR, ICLR FAMILY"/>
    <property type="match status" value="1"/>
</dbReference>
<dbReference type="Gene3D" id="1.10.10.10">
    <property type="entry name" value="Winged helix-like DNA-binding domain superfamily/Winged helix DNA-binding domain"/>
    <property type="match status" value="1"/>
</dbReference>
<dbReference type="InterPro" id="IPR014757">
    <property type="entry name" value="Tscrpt_reg_IclR_C"/>
</dbReference>
<keyword evidence="8" id="KW-1185">Reference proteome</keyword>
<dbReference type="PROSITE" id="PS51078">
    <property type="entry name" value="ICLR_ED"/>
    <property type="match status" value="1"/>
</dbReference>
<reference evidence="8" key="1">
    <citation type="journal article" date="2019" name="Int. J. Syst. Evol. Microbiol.">
        <title>The Global Catalogue of Microorganisms (GCM) 10K type strain sequencing project: providing services to taxonomists for standard genome sequencing and annotation.</title>
        <authorList>
            <consortium name="The Broad Institute Genomics Platform"/>
            <consortium name="The Broad Institute Genome Sequencing Center for Infectious Disease"/>
            <person name="Wu L."/>
            <person name="Ma J."/>
        </authorList>
    </citation>
    <scope>NUCLEOTIDE SEQUENCE [LARGE SCALE GENOMIC DNA]</scope>
    <source>
        <strain evidence="8">JCM 3272</strain>
    </source>
</reference>
<keyword evidence="2" id="KW-0238">DNA-binding</keyword>
<dbReference type="SUPFAM" id="SSF55781">
    <property type="entry name" value="GAF domain-like"/>
    <property type="match status" value="1"/>
</dbReference>
<dbReference type="PROSITE" id="PS51077">
    <property type="entry name" value="HTH_ICLR"/>
    <property type="match status" value="1"/>
</dbReference>
<sequence length="260" mass="27586">MAAILLAFTEVQGAQGVSELSRRLALPKSAVHRTLDALTSTGLVAQDPATGKYLLGPRALELGMTGFGAPDLRTLAEPVMRELMERTHETVTLSYRVQDERVYVSQVESKQPVRMTVTVGQRFPLYAGASGRAILAAMSAEDLERYLSSVELLPLTRATVYDRDQLLGVLEEVRQGGFAVSFGERDPWAAATAAAVTAGGRPIGAISVCGPLARFQGAVVSLCSEAVRDAARRISDLLSGGGTVPDPRRDAKPAAAPAPR</sequence>
<feature type="domain" description="HTH iclR-type" evidence="5">
    <location>
        <begin position="1"/>
        <end position="57"/>
    </location>
</feature>